<organism evidence="1 2">
    <name type="scientific">Klebsiella variicola</name>
    <dbReference type="NCBI Taxonomy" id="244366"/>
    <lineage>
        <taxon>Bacteria</taxon>
        <taxon>Pseudomonadati</taxon>
        <taxon>Pseudomonadota</taxon>
        <taxon>Gammaproteobacteria</taxon>
        <taxon>Enterobacterales</taxon>
        <taxon>Enterobacteriaceae</taxon>
        <taxon>Klebsiella/Raoultella group</taxon>
        <taxon>Klebsiella</taxon>
        <taxon>Klebsiella pneumoniae complex</taxon>
    </lineage>
</organism>
<dbReference type="EMBL" id="PICB01000170">
    <property type="protein sequence ID" value="PLP47862.1"/>
    <property type="molecule type" value="Genomic_DNA"/>
</dbReference>
<proteinExistence type="predicted"/>
<comment type="caution">
    <text evidence="1">The sequence shown here is derived from an EMBL/GenBank/DDBJ whole genome shotgun (WGS) entry which is preliminary data.</text>
</comment>
<keyword evidence="1" id="KW-0255">Endonuclease</keyword>
<dbReference type="AlphaFoldDB" id="A0A2N5AL22"/>
<dbReference type="Proteomes" id="UP000234473">
    <property type="component" value="Unassembled WGS sequence"/>
</dbReference>
<name>A0A2N5AL22_KLEVA</name>
<feature type="non-terminal residue" evidence="1">
    <location>
        <position position="1"/>
    </location>
</feature>
<sequence>IHNWLWLGAVDSLDQAAELTRLPAGFDQDGYKILCKPLLSGNYPLHPLG</sequence>
<accession>A0A2N5AL22</accession>
<gene>
    <name evidence="1" type="ORF">CWM98_05465</name>
</gene>
<keyword evidence="1" id="KW-0540">Nuclease</keyword>
<protein>
    <submittedName>
        <fullName evidence="1">Endonuclease</fullName>
    </submittedName>
</protein>
<keyword evidence="1" id="KW-0378">Hydrolase</keyword>
<reference evidence="1 2" key="1">
    <citation type="submission" date="2017-11" db="EMBL/GenBank/DDBJ databases">
        <authorList>
            <person name="Han C.G."/>
        </authorList>
    </citation>
    <scope>NUCLEOTIDE SEQUENCE [LARGE SCALE GENOMIC DNA]</scope>
    <source>
        <strain evidence="1 2">A5</strain>
    </source>
</reference>
<dbReference type="GO" id="GO:0004519">
    <property type="term" value="F:endonuclease activity"/>
    <property type="evidence" value="ECO:0007669"/>
    <property type="project" value="UniProtKB-KW"/>
</dbReference>
<reference evidence="1 2" key="2">
    <citation type="submission" date="2018-01" db="EMBL/GenBank/DDBJ databases">
        <title>Genomic study of Klebsiella pneumoniae.</title>
        <authorList>
            <person name="Yang Y."/>
            <person name="Bicalho R."/>
        </authorList>
    </citation>
    <scope>NUCLEOTIDE SEQUENCE [LARGE SCALE GENOMIC DNA]</scope>
    <source>
        <strain evidence="1 2">A5</strain>
    </source>
</reference>
<evidence type="ECO:0000313" key="2">
    <source>
        <dbReference type="Proteomes" id="UP000234473"/>
    </source>
</evidence>
<evidence type="ECO:0000313" key="1">
    <source>
        <dbReference type="EMBL" id="PLP47862.1"/>
    </source>
</evidence>